<evidence type="ECO:0000313" key="2">
    <source>
        <dbReference type="Proteomes" id="UP000308600"/>
    </source>
</evidence>
<reference evidence="1 2" key="1">
    <citation type="journal article" date="2019" name="Nat. Ecol. Evol.">
        <title>Megaphylogeny resolves global patterns of mushroom evolution.</title>
        <authorList>
            <person name="Varga T."/>
            <person name="Krizsan K."/>
            <person name="Foldi C."/>
            <person name="Dima B."/>
            <person name="Sanchez-Garcia M."/>
            <person name="Sanchez-Ramirez S."/>
            <person name="Szollosi G.J."/>
            <person name="Szarkandi J.G."/>
            <person name="Papp V."/>
            <person name="Albert L."/>
            <person name="Andreopoulos W."/>
            <person name="Angelini C."/>
            <person name="Antonin V."/>
            <person name="Barry K.W."/>
            <person name="Bougher N.L."/>
            <person name="Buchanan P."/>
            <person name="Buyck B."/>
            <person name="Bense V."/>
            <person name="Catcheside P."/>
            <person name="Chovatia M."/>
            <person name="Cooper J."/>
            <person name="Damon W."/>
            <person name="Desjardin D."/>
            <person name="Finy P."/>
            <person name="Geml J."/>
            <person name="Haridas S."/>
            <person name="Hughes K."/>
            <person name="Justo A."/>
            <person name="Karasinski D."/>
            <person name="Kautmanova I."/>
            <person name="Kiss B."/>
            <person name="Kocsube S."/>
            <person name="Kotiranta H."/>
            <person name="LaButti K.M."/>
            <person name="Lechner B.E."/>
            <person name="Liimatainen K."/>
            <person name="Lipzen A."/>
            <person name="Lukacs Z."/>
            <person name="Mihaltcheva S."/>
            <person name="Morgado L.N."/>
            <person name="Niskanen T."/>
            <person name="Noordeloos M.E."/>
            <person name="Ohm R.A."/>
            <person name="Ortiz-Santana B."/>
            <person name="Ovrebo C."/>
            <person name="Racz N."/>
            <person name="Riley R."/>
            <person name="Savchenko A."/>
            <person name="Shiryaev A."/>
            <person name="Soop K."/>
            <person name="Spirin V."/>
            <person name="Szebenyi C."/>
            <person name="Tomsovsky M."/>
            <person name="Tulloss R.E."/>
            <person name="Uehling J."/>
            <person name="Grigoriev I.V."/>
            <person name="Vagvolgyi C."/>
            <person name="Papp T."/>
            <person name="Martin F.M."/>
            <person name="Miettinen O."/>
            <person name="Hibbett D.S."/>
            <person name="Nagy L.G."/>
        </authorList>
    </citation>
    <scope>NUCLEOTIDE SEQUENCE [LARGE SCALE GENOMIC DNA]</scope>
    <source>
        <strain evidence="1 2">NL-1719</strain>
    </source>
</reference>
<accession>A0ACD3AWA1</accession>
<protein>
    <submittedName>
        <fullName evidence="1">Kinase-like protein</fullName>
    </submittedName>
</protein>
<sequence length="396" mass="43424">MALESGDFHFTSMGTTEDMTRYTVGGYHPIRIGDIIGSTREDDTRSSGDTKIAQYRIMHKLGFGSFAMVWLAQMTTSPAFVEVKITTADDASTNEAAMLKAVLKVRTIGERHVPTLLDHFILRGPNGEHLVLVTDVVAPILEVPFSGPLWRKTVALGLVKAVAHLHANGIVHGDLHLGNVGVAIPKLIDEDPNEIMQDLGAYNARLYPSKQTSSLPPYVVSPCELPTFYKQLANSNLPQTKLFDFGGAHEVGKLPLDFQCAVVACAPETVFSLVVEKIDNPPMELPTDIWALGTAIYEIVTGSSLFYGVDYSGIFSKMAEMLGTLPDGWKEWWKSRSKAPAVSPSGADAWWIQRREILRKNCADDADVDALIALLRKILVLDPKARPTPEQILQDA</sequence>
<dbReference type="Proteomes" id="UP000308600">
    <property type="component" value="Unassembled WGS sequence"/>
</dbReference>
<organism evidence="1 2">
    <name type="scientific">Pluteus cervinus</name>
    <dbReference type="NCBI Taxonomy" id="181527"/>
    <lineage>
        <taxon>Eukaryota</taxon>
        <taxon>Fungi</taxon>
        <taxon>Dikarya</taxon>
        <taxon>Basidiomycota</taxon>
        <taxon>Agaricomycotina</taxon>
        <taxon>Agaricomycetes</taxon>
        <taxon>Agaricomycetidae</taxon>
        <taxon>Agaricales</taxon>
        <taxon>Pluteineae</taxon>
        <taxon>Pluteaceae</taxon>
        <taxon>Pluteus</taxon>
    </lineage>
</organism>
<dbReference type="EMBL" id="ML208334">
    <property type="protein sequence ID" value="TFK69247.1"/>
    <property type="molecule type" value="Genomic_DNA"/>
</dbReference>
<name>A0ACD3AWA1_9AGAR</name>
<gene>
    <name evidence="1" type="ORF">BDN72DRAFT_840736</name>
</gene>
<proteinExistence type="predicted"/>
<keyword evidence="2" id="KW-1185">Reference proteome</keyword>
<evidence type="ECO:0000313" key="1">
    <source>
        <dbReference type="EMBL" id="TFK69247.1"/>
    </source>
</evidence>